<reference evidence="1" key="1">
    <citation type="submission" date="2020-11" db="EMBL/GenBank/DDBJ databases">
        <authorList>
            <consortium name="DOE Joint Genome Institute"/>
            <person name="Ahrendt S."/>
            <person name="Riley R."/>
            <person name="Andreopoulos W."/>
            <person name="LaButti K."/>
            <person name="Pangilinan J."/>
            <person name="Ruiz-duenas F.J."/>
            <person name="Barrasa J.M."/>
            <person name="Sanchez-Garcia M."/>
            <person name="Camarero S."/>
            <person name="Miyauchi S."/>
            <person name="Serrano A."/>
            <person name="Linde D."/>
            <person name="Babiker R."/>
            <person name="Drula E."/>
            <person name="Ayuso-Fernandez I."/>
            <person name="Pacheco R."/>
            <person name="Padilla G."/>
            <person name="Ferreira P."/>
            <person name="Barriuso J."/>
            <person name="Kellner H."/>
            <person name="Castanera R."/>
            <person name="Alfaro M."/>
            <person name="Ramirez L."/>
            <person name="Pisabarro A.G."/>
            <person name="Kuo A."/>
            <person name="Tritt A."/>
            <person name="Lipzen A."/>
            <person name="He G."/>
            <person name="Yan M."/>
            <person name="Ng V."/>
            <person name="Cullen D."/>
            <person name="Martin F."/>
            <person name="Rosso M.-N."/>
            <person name="Henrissat B."/>
            <person name="Hibbett D."/>
            <person name="Martinez A.T."/>
            <person name="Grigoriev I.V."/>
        </authorList>
    </citation>
    <scope>NUCLEOTIDE SEQUENCE</scope>
    <source>
        <strain evidence="1">AH 44721</strain>
    </source>
</reference>
<dbReference type="EMBL" id="JADNYJ010000071">
    <property type="protein sequence ID" value="KAF8891588.1"/>
    <property type="molecule type" value="Genomic_DNA"/>
</dbReference>
<protein>
    <submittedName>
        <fullName evidence="1">Uncharacterized protein</fullName>
    </submittedName>
</protein>
<evidence type="ECO:0000313" key="1">
    <source>
        <dbReference type="EMBL" id="KAF8891588.1"/>
    </source>
</evidence>
<dbReference type="Proteomes" id="UP000724874">
    <property type="component" value="Unassembled WGS sequence"/>
</dbReference>
<sequence length="211" mass="23372">MTQEREHGKVETVWLAPDVPSHLKYDAGQREEHIQLEDNRSCWLYLMDQQVSARCQVGSTREWKTANQLNECIELSCPSDSSSHSPGELFEAGSPVALRNTTQMLLRTKPPSSTFPQSWRIRGPVADGKAKSFLSVPPVNLTTKAGGKGRSHRACPAIFWSSGLSASMFSKHRYACHSLSSPILLLLSGDVELFYRRPSSIPHSAQDTSSC</sequence>
<evidence type="ECO:0000313" key="2">
    <source>
        <dbReference type="Proteomes" id="UP000724874"/>
    </source>
</evidence>
<accession>A0A9P5NK19</accession>
<comment type="caution">
    <text evidence="1">The sequence shown here is derived from an EMBL/GenBank/DDBJ whole genome shotgun (WGS) entry which is preliminary data.</text>
</comment>
<proteinExistence type="predicted"/>
<organism evidence="1 2">
    <name type="scientific">Gymnopilus junonius</name>
    <name type="common">Spectacular rustgill mushroom</name>
    <name type="synonym">Gymnopilus spectabilis subsp. junonius</name>
    <dbReference type="NCBI Taxonomy" id="109634"/>
    <lineage>
        <taxon>Eukaryota</taxon>
        <taxon>Fungi</taxon>
        <taxon>Dikarya</taxon>
        <taxon>Basidiomycota</taxon>
        <taxon>Agaricomycotina</taxon>
        <taxon>Agaricomycetes</taxon>
        <taxon>Agaricomycetidae</taxon>
        <taxon>Agaricales</taxon>
        <taxon>Agaricineae</taxon>
        <taxon>Hymenogastraceae</taxon>
        <taxon>Gymnopilus</taxon>
    </lineage>
</organism>
<keyword evidence="2" id="KW-1185">Reference proteome</keyword>
<gene>
    <name evidence="1" type="ORF">CPB84DRAFT_1848881</name>
</gene>
<dbReference type="AlphaFoldDB" id="A0A9P5NK19"/>
<name>A0A9P5NK19_GYMJU</name>